<dbReference type="EMBL" id="BAABJP010000019">
    <property type="protein sequence ID" value="GAA5159601.1"/>
    <property type="molecule type" value="Genomic_DNA"/>
</dbReference>
<evidence type="ECO:0000313" key="10">
    <source>
        <dbReference type="Proteomes" id="UP001428817"/>
    </source>
</evidence>
<evidence type="ECO:0000256" key="4">
    <source>
        <dbReference type="ARBA" id="ARBA00022982"/>
    </source>
</evidence>
<gene>
    <name evidence="9" type="ORF">GCM10023321_40970</name>
</gene>
<keyword evidence="3 8" id="KW-0479">Metal-binding</keyword>
<evidence type="ECO:0000256" key="3">
    <source>
        <dbReference type="ARBA" id="ARBA00022723"/>
    </source>
</evidence>
<keyword evidence="5 8" id="KW-0408">Iron</keyword>
<evidence type="ECO:0000256" key="5">
    <source>
        <dbReference type="ARBA" id="ARBA00023004"/>
    </source>
</evidence>
<organism evidence="9 10">
    <name type="scientific">Pseudonocardia eucalypti</name>
    <dbReference type="NCBI Taxonomy" id="648755"/>
    <lineage>
        <taxon>Bacteria</taxon>
        <taxon>Bacillati</taxon>
        <taxon>Actinomycetota</taxon>
        <taxon>Actinomycetes</taxon>
        <taxon>Pseudonocardiales</taxon>
        <taxon>Pseudonocardiaceae</taxon>
        <taxon>Pseudonocardia</taxon>
    </lineage>
</organism>
<comment type="function">
    <text evidence="8">Ferredoxins are iron-sulfur proteins that transfer electrons in a wide variety of metabolic reactions.</text>
</comment>
<proteinExistence type="predicted"/>
<dbReference type="PANTHER" id="PTHR36923:SF3">
    <property type="entry name" value="FERREDOXIN"/>
    <property type="match status" value="1"/>
</dbReference>
<evidence type="ECO:0000256" key="7">
    <source>
        <dbReference type="ARBA" id="ARBA00023291"/>
    </source>
</evidence>
<dbReference type="Proteomes" id="UP001428817">
    <property type="component" value="Unassembled WGS sequence"/>
</dbReference>
<keyword evidence="7" id="KW-0003">3Fe-4S</keyword>
<evidence type="ECO:0000256" key="2">
    <source>
        <dbReference type="ARBA" id="ARBA00022448"/>
    </source>
</evidence>
<dbReference type="PANTHER" id="PTHR36923">
    <property type="entry name" value="FERREDOXIN"/>
    <property type="match status" value="1"/>
</dbReference>
<comment type="caution">
    <text evidence="9">The sequence shown here is derived from an EMBL/GenBank/DDBJ whole genome shotgun (WGS) entry which is preliminary data.</text>
</comment>
<sequence length="68" mass="7447">MHVSVDQNVCATSGHCVASVPEVFAERTGDGVVVVQYPRPPVWLWREVRDAARRCPVAAISVAEFAPR</sequence>
<dbReference type="SUPFAM" id="SSF54862">
    <property type="entry name" value="4Fe-4S ferredoxins"/>
    <property type="match status" value="1"/>
</dbReference>
<dbReference type="PRINTS" id="PR00352">
    <property type="entry name" value="3FE4SFRDOXIN"/>
</dbReference>
<reference evidence="10" key="1">
    <citation type="journal article" date="2019" name="Int. J. Syst. Evol. Microbiol.">
        <title>The Global Catalogue of Microorganisms (GCM) 10K type strain sequencing project: providing services to taxonomists for standard genome sequencing and annotation.</title>
        <authorList>
            <consortium name="The Broad Institute Genomics Platform"/>
            <consortium name="The Broad Institute Genome Sequencing Center for Infectious Disease"/>
            <person name="Wu L."/>
            <person name="Ma J."/>
        </authorList>
    </citation>
    <scope>NUCLEOTIDE SEQUENCE [LARGE SCALE GENOMIC DNA]</scope>
    <source>
        <strain evidence="10">JCM 18303</strain>
    </source>
</reference>
<name>A0ABP9QCI7_9PSEU</name>
<dbReference type="InterPro" id="IPR001080">
    <property type="entry name" value="3Fe4S_ferredoxin"/>
</dbReference>
<accession>A0ABP9QCI7</accession>
<keyword evidence="4 8" id="KW-0249">Electron transport</keyword>
<evidence type="ECO:0000256" key="1">
    <source>
        <dbReference type="ARBA" id="ARBA00001927"/>
    </source>
</evidence>
<dbReference type="InterPro" id="IPR051269">
    <property type="entry name" value="Fe-S_cluster_ET"/>
</dbReference>
<keyword evidence="2 8" id="KW-0813">Transport</keyword>
<keyword evidence="6 8" id="KW-0411">Iron-sulfur</keyword>
<dbReference type="RefSeq" id="WP_185063352.1">
    <property type="nucleotide sequence ID" value="NZ_BAABJP010000019.1"/>
</dbReference>
<dbReference type="Gene3D" id="3.30.70.20">
    <property type="match status" value="1"/>
</dbReference>
<evidence type="ECO:0000313" key="9">
    <source>
        <dbReference type="EMBL" id="GAA5159601.1"/>
    </source>
</evidence>
<comment type="cofactor">
    <cofactor evidence="1">
        <name>[3Fe-4S] cluster</name>
        <dbReference type="ChEBI" id="CHEBI:21137"/>
    </cofactor>
</comment>
<evidence type="ECO:0000256" key="8">
    <source>
        <dbReference type="RuleBase" id="RU368020"/>
    </source>
</evidence>
<keyword evidence="10" id="KW-1185">Reference proteome</keyword>
<protein>
    <recommendedName>
        <fullName evidence="8">Ferredoxin</fullName>
    </recommendedName>
</protein>
<dbReference type="Pfam" id="PF13459">
    <property type="entry name" value="Fer4_15"/>
    <property type="match status" value="1"/>
</dbReference>
<evidence type="ECO:0000256" key="6">
    <source>
        <dbReference type="ARBA" id="ARBA00023014"/>
    </source>
</evidence>